<evidence type="ECO:0000256" key="1">
    <source>
        <dbReference type="SAM" id="MobiDB-lite"/>
    </source>
</evidence>
<dbReference type="Proteomes" id="UP000029120">
    <property type="component" value="Chromosome 1"/>
</dbReference>
<organism evidence="2 3">
    <name type="scientific">Arabis alpina</name>
    <name type="common">Alpine rock-cress</name>
    <dbReference type="NCBI Taxonomy" id="50452"/>
    <lineage>
        <taxon>Eukaryota</taxon>
        <taxon>Viridiplantae</taxon>
        <taxon>Streptophyta</taxon>
        <taxon>Embryophyta</taxon>
        <taxon>Tracheophyta</taxon>
        <taxon>Spermatophyta</taxon>
        <taxon>Magnoliopsida</taxon>
        <taxon>eudicotyledons</taxon>
        <taxon>Gunneridae</taxon>
        <taxon>Pentapetalae</taxon>
        <taxon>rosids</taxon>
        <taxon>malvids</taxon>
        <taxon>Brassicales</taxon>
        <taxon>Brassicaceae</taxon>
        <taxon>Arabideae</taxon>
        <taxon>Arabis</taxon>
    </lineage>
</organism>
<protein>
    <submittedName>
        <fullName evidence="2">Uncharacterized protein</fullName>
    </submittedName>
</protein>
<reference evidence="3" key="1">
    <citation type="journal article" date="2015" name="Nat. Plants">
        <title>Genome expansion of Arabis alpina linked with retrotransposition and reduced symmetric DNA methylation.</title>
        <authorList>
            <person name="Willing E.M."/>
            <person name="Rawat V."/>
            <person name="Mandakova T."/>
            <person name="Maumus F."/>
            <person name="James G.V."/>
            <person name="Nordstroem K.J."/>
            <person name="Becker C."/>
            <person name="Warthmann N."/>
            <person name="Chica C."/>
            <person name="Szarzynska B."/>
            <person name="Zytnicki M."/>
            <person name="Albani M.C."/>
            <person name="Kiefer C."/>
            <person name="Bergonzi S."/>
            <person name="Castaings L."/>
            <person name="Mateos J.L."/>
            <person name="Berns M.C."/>
            <person name="Bujdoso N."/>
            <person name="Piofczyk T."/>
            <person name="de Lorenzo L."/>
            <person name="Barrero-Sicilia C."/>
            <person name="Mateos I."/>
            <person name="Piednoel M."/>
            <person name="Hagmann J."/>
            <person name="Chen-Min-Tao R."/>
            <person name="Iglesias-Fernandez R."/>
            <person name="Schuster S.C."/>
            <person name="Alonso-Blanco C."/>
            <person name="Roudier F."/>
            <person name="Carbonero P."/>
            <person name="Paz-Ares J."/>
            <person name="Davis S.J."/>
            <person name="Pecinka A."/>
            <person name="Quesneville H."/>
            <person name="Colot V."/>
            <person name="Lysak M.A."/>
            <person name="Weigel D."/>
            <person name="Coupland G."/>
            <person name="Schneeberger K."/>
        </authorList>
    </citation>
    <scope>NUCLEOTIDE SEQUENCE [LARGE SCALE GENOMIC DNA]</scope>
    <source>
        <strain evidence="3">cv. Pajares</strain>
    </source>
</reference>
<proteinExistence type="predicted"/>
<gene>
    <name evidence="2" type="ordered locus">AALP_Aa1g279600</name>
</gene>
<keyword evidence="3" id="KW-1185">Reference proteome</keyword>
<dbReference type="Gramene" id="KFK44598">
    <property type="protein sequence ID" value="KFK44598"/>
    <property type="gene ID" value="AALP_AA1G279600"/>
</dbReference>
<accession>A0A087HR46</accession>
<evidence type="ECO:0000313" key="2">
    <source>
        <dbReference type="EMBL" id="KFK44598.1"/>
    </source>
</evidence>
<feature type="region of interest" description="Disordered" evidence="1">
    <location>
        <begin position="46"/>
        <end position="66"/>
    </location>
</feature>
<sequence length="161" mass="17601">MALAALAEHLAALAEHLAALAGPLARPLAVLAPSLAALAAARNASVGQPSTEVAEPEVERPEVEVEQPEDEVNVLELLGVEDAIVEAAAHINELTLEQKLAIVRNNQSAARAEKRRIKGLRYPSPLPPPVQLELNTRAFLKQEMERIERVKIDKERRQRPK</sequence>
<dbReference type="EMBL" id="CM002869">
    <property type="protein sequence ID" value="KFK44598.1"/>
    <property type="molecule type" value="Genomic_DNA"/>
</dbReference>
<evidence type="ECO:0000313" key="3">
    <source>
        <dbReference type="Proteomes" id="UP000029120"/>
    </source>
</evidence>
<name>A0A087HR46_ARAAL</name>
<dbReference type="AlphaFoldDB" id="A0A087HR46"/>